<feature type="region of interest" description="Disordered" evidence="1">
    <location>
        <begin position="1"/>
        <end position="20"/>
    </location>
</feature>
<reference evidence="2" key="2">
    <citation type="journal article" date="2015" name="Data Brief">
        <title>Shoot transcriptome of the giant reed, Arundo donax.</title>
        <authorList>
            <person name="Barrero R.A."/>
            <person name="Guerrero F.D."/>
            <person name="Moolhuijzen P."/>
            <person name="Goolsby J.A."/>
            <person name="Tidwell J."/>
            <person name="Bellgard S.E."/>
            <person name="Bellgard M.I."/>
        </authorList>
    </citation>
    <scope>NUCLEOTIDE SEQUENCE</scope>
    <source>
        <tissue evidence="2">Shoot tissue taken approximately 20 cm above the soil surface</tissue>
    </source>
</reference>
<dbReference type="AlphaFoldDB" id="A0A0A9GI34"/>
<protein>
    <submittedName>
        <fullName evidence="2">Uncharacterized protein</fullName>
    </submittedName>
</protein>
<dbReference type="EMBL" id="GBRH01173789">
    <property type="protein sequence ID" value="JAE24107.1"/>
    <property type="molecule type" value="Transcribed_RNA"/>
</dbReference>
<dbReference type="GO" id="GO:0042752">
    <property type="term" value="P:regulation of circadian rhythm"/>
    <property type="evidence" value="ECO:0007669"/>
    <property type="project" value="InterPro"/>
</dbReference>
<proteinExistence type="predicted"/>
<evidence type="ECO:0000313" key="2">
    <source>
        <dbReference type="EMBL" id="JAE24107.1"/>
    </source>
</evidence>
<dbReference type="InterPro" id="IPR044678">
    <property type="entry name" value="COR27/28"/>
</dbReference>
<dbReference type="PANTHER" id="PTHR33676:SF3">
    <property type="entry name" value="COLD-REGULATED PROTEIN 27"/>
    <property type="match status" value="1"/>
</dbReference>
<sequence length="184" mass="20239">MMGGRQPPDPLRLGDTLNAGSSTGWTDEKHMHYITSLEKSFVTQLYNGEVNSKGLLCRSPGVWHKTSYNGDGRNTEVHQGYWGMSEAYGAESRLSQAEYLGSPSCSGYQKNSIASYMDDDASTCGSQQERTSYHARPKNTGGSAASYLRLHGHSLSRRTESSDQNFIDGETEDSGEESRGYSEK</sequence>
<organism evidence="2">
    <name type="scientific">Arundo donax</name>
    <name type="common">Giant reed</name>
    <name type="synonym">Donax arundinaceus</name>
    <dbReference type="NCBI Taxonomy" id="35708"/>
    <lineage>
        <taxon>Eukaryota</taxon>
        <taxon>Viridiplantae</taxon>
        <taxon>Streptophyta</taxon>
        <taxon>Embryophyta</taxon>
        <taxon>Tracheophyta</taxon>
        <taxon>Spermatophyta</taxon>
        <taxon>Magnoliopsida</taxon>
        <taxon>Liliopsida</taxon>
        <taxon>Poales</taxon>
        <taxon>Poaceae</taxon>
        <taxon>PACMAD clade</taxon>
        <taxon>Arundinoideae</taxon>
        <taxon>Arundineae</taxon>
        <taxon>Arundo</taxon>
    </lineage>
</organism>
<evidence type="ECO:0000256" key="1">
    <source>
        <dbReference type="SAM" id="MobiDB-lite"/>
    </source>
</evidence>
<reference evidence="2" key="1">
    <citation type="submission" date="2014-09" db="EMBL/GenBank/DDBJ databases">
        <authorList>
            <person name="Magalhaes I.L.F."/>
            <person name="Oliveira U."/>
            <person name="Santos F.R."/>
            <person name="Vidigal T.H.D.A."/>
            <person name="Brescovit A.D."/>
            <person name="Santos A.J."/>
        </authorList>
    </citation>
    <scope>NUCLEOTIDE SEQUENCE</scope>
    <source>
        <tissue evidence="2">Shoot tissue taken approximately 20 cm above the soil surface</tissue>
    </source>
</reference>
<name>A0A0A9GI34_ARUDO</name>
<accession>A0A0A9GI34</accession>
<feature type="region of interest" description="Disordered" evidence="1">
    <location>
        <begin position="119"/>
        <end position="184"/>
    </location>
</feature>
<dbReference type="GO" id="GO:0009409">
    <property type="term" value="P:response to cold"/>
    <property type="evidence" value="ECO:0007669"/>
    <property type="project" value="InterPro"/>
</dbReference>
<dbReference type="PANTHER" id="PTHR33676">
    <property type="entry name" value="COLD REGULATED PROTEIN 27"/>
    <property type="match status" value="1"/>
</dbReference>